<dbReference type="Proteomes" id="UP001232156">
    <property type="component" value="Unassembled WGS sequence"/>
</dbReference>
<reference evidence="1 2" key="1">
    <citation type="submission" date="2023-08" db="EMBL/GenBank/DDBJ databases">
        <title>Alcaligenaceae gen. nov., a novel taxon isolated from the sludge of Yixing Pesticide Factory.</title>
        <authorList>
            <person name="Ruan L."/>
        </authorList>
    </citation>
    <scope>NUCLEOTIDE SEQUENCE [LARGE SCALE GENOMIC DNA]</scope>
    <source>
        <strain evidence="1 2">LG-2</strain>
    </source>
</reference>
<sequence length="275" mass="32187">MALYDQTLYDFLNIVERKFMESNLLADEWHEFEDRFRERAAQRWQALQAQLTPFERHATLRKHITDALSQLLDDDPLYQKAMAMSARKARIKDAIARLDYDVWFLRNKRLHLQLQVYAMEAECDDFLTETDRQLHERFRNRQRARRNPIYWRGGGIAIMEPTDDRVALGYLRDSETVIMTRHAGALHATFEKISHSAYGVLNHLNRPTFFQSMGRPVKAVLDANPEATEYELIRAALGGARSLLEEWAQTRLHTETLNVVDEGKLREVMRVNDAP</sequence>
<comment type="caution">
    <text evidence="1">The sequence shown here is derived from an EMBL/GenBank/DDBJ whole genome shotgun (WGS) entry which is preliminary data.</text>
</comment>
<keyword evidence="2" id="KW-1185">Reference proteome</keyword>
<evidence type="ECO:0000313" key="1">
    <source>
        <dbReference type="EMBL" id="MDR4126106.1"/>
    </source>
</evidence>
<gene>
    <name evidence="1" type="ORF">Q8947_08940</name>
</gene>
<name>A0ABU1D6P0_9BURK</name>
<organism evidence="1 2">
    <name type="scientific">Yanghanlia caeni</name>
    <dbReference type="NCBI Taxonomy" id="3064283"/>
    <lineage>
        <taxon>Bacteria</taxon>
        <taxon>Pseudomonadati</taxon>
        <taxon>Pseudomonadota</taxon>
        <taxon>Betaproteobacteria</taxon>
        <taxon>Burkholderiales</taxon>
        <taxon>Alcaligenaceae</taxon>
        <taxon>Yanghanlia</taxon>
    </lineage>
</organism>
<evidence type="ECO:0000313" key="2">
    <source>
        <dbReference type="Proteomes" id="UP001232156"/>
    </source>
</evidence>
<accession>A0ABU1D6P0</accession>
<dbReference type="RefSeq" id="WP_347287074.1">
    <property type="nucleotide sequence ID" value="NZ_JAUZQE010000017.1"/>
</dbReference>
<protein>
    <submittedName>
        <fullName evidence="1">Uncharacterized protein</fullName>
    </submittedName>
</protein>
<dbReference type="EMBL" id="JAUZQE010000017">
    <property type="protein sequence ID" value="MDR4126106.1"/>
    <property type="molecule type" value="Genomic_DNA"/>
</dbReference>
<proteinExistence type="predicted"/>